<evidence type="ECO:0000256" key="8">
    <source>
        <dbReference type="ARBA" id="ARBA00022723"/>
    </source>
</evidence>
<keyword evidence="4 13" id="KW-1003">Cell membrane</keyword>
<keyword evidence="12 13" id="KW-0472">Membrane</keyword>
<evidence type="ECO:0000256" key="10">
    <source>
        <dbReference type="ARBA" id="ARBA00022989"/>
    </source>
</evidence>
<evidence type="ECO:0000256" key="3">
    <source>
        <dbReference type="ARBA" id="ARBA00022448"/>
    </source>
</evidence>
<dbReference type="GO" id="GO:0009055">
    <property type="term" value="F:electron transfer activity"/>
    <property type="evidence" value="ECO:0007669"/>
    <property type="project" value="UniProtKB-UniRule"/>
</dbReference>
<evidence type="ECO:0000256" key="6">
    <source>
        <dbReference type="ARBA" id="ARBA00022617"/>
    </source>
</evidence>
<evidence type="ECO:0000313" key="15">
    <source>
        <dbReference type="Proteomes" id="UP000252733"/>
    </source>
</evidence>
<keyword evidence="9 13" id="KW-0249">Electron transport</keyword>
<keyword evidence="3 13" id="KW-0813">Transport</keyword>
<dbReference type="OrthoDB" id="9807042at2"/>
<feature type="transmembrane region" description="Helical" evidence="13">
    <location>
        <begin position="502"/>
        <end position="521"/>
    </location>
</feature>
<dbReference type="STRING" id="1168289.GCA_000259075_01552"/>
<keyword evidence="11 13" id="KW-0408">Iron</keyword>
<dbReference type="AlphaFoldDB" id="A0A2T0XT06"/>
<keyword evidence="8 13" id="KW-0479">Metal-binding</keyword>
<dbReference type="GO" id="GO:0070069">
    <property type="term" value="C:cytochrome complex"/>
    <property type="evidence" value="ECO:0007669"/>
    <property type="project" value="UniProtKB-UniRule"/>
</dbReference>
<comment type="caution">
    <text evidence="14">The sequence shown here is derived from an EMBL/GenBank/DDBJ whole genome shotgun (WGS) entry which is preliminary data.</text>
</comment>
<dbReference type="GO" id="GO:0005886">
    <property type="term" value="C:plasma membrane"/>
    <property type="evidence" value="ECO:0007669"/>
    <property type="project" value="UniProtKB-SubCell"/>
</dbReference>
<evidence type="ECO:0000256" key="12">
    <source>
        <dbReference type="ARBA" id="ARBA00023136"/>
    </source>
</evidence>
<dbReference type="RefSeq" id="WP_106151390.1">
    <property type="nucleotide sequence ID" value="NZ_PVTS01000001.1"/>
</dbReference>
<evidence type="ECO:0000313" key="14">
    <source>
        <dbReference type="EMBL" id="RCW36039.1"/>
    </source>
</evidence>
<accession>A0A2T0XT06</accession>
<feature type="transmembrane region" description="Helical" evidence="13">
    <location>
        <begin position="448"/>
        <end position="471"/>
    </location>
</feature>
<keyword evidence="5" id="KW-0997">Cell inner membrane</keyword>
<gene>
    <name evidence="14" type="ORF">DFO77_1093</name>
</gene>
<feature type="transmembrane region" description="Helical" evidence="13">
    <location>
        <begin position="17"/>
        <end position="38"/>
    </location>
</feature>
<keyword evidence="6 13" id="KW-0349">Heme</keyword>
<evidence type="ECO:0000256" key="4">
    <source>
        <dbReference type="ARBA" id="ARBA00022475"/>
    </source>
</evidence>
<keyword evidence="15" id="KW-1185">Reference proteome</keyword>
<name>A0A2T0XT06_9BACT</name>
<dbReference type="PIRSF" id="PIRSF006446">
    <property type="entry name" value="Cyt_quinol_oxidase_1"/>
    <property type="match status" value="1"/>
</dbReference>
<evidence type="ECO:0000256" key="13">
    <source>
        <dbReference type="PIRNR" id="PIRNR006446"/>
    </source>
</evidence>
<sequence>MLENIDFTLVNWSRGQFALTAMFHWLFVPLTLGLAYIMAYMETMYVKTGDPEWKRITKFWMKLFGINFAIGVATGIILEFEFGTNWSNYSWFVGDIFGAPLAIEGIMAFFLESTFIAVMFFGWDKVSKRFHLTATWLTAIGASLSAVWILVANAWMQNPVGTFFNPETARNEMTSFWDVFLSETAVNKFVHTITSGFVFAAIFVIGVSSWYLIKNREHLLAKRSIVIASVFGLISSLVLIGTGDSSAKEIVKTQPMKFAAMEALYEGQTNAPLVAFGILGDETDHKNLNADSEADFLFKIEIPSMLSWLAYGDPDRYVAGIKDLIQGNEEQGILSYKEKIIRGHKAQQALRALKEAQKTDPNGEKAAALKAKFRDPEFIENNVQYFGYGNFYHPDPEQIEKNAFTMVPPISMTFYAFHIMVMLGGLFMALFALFLFLVMRNQLHNKKWLLWAAVWTIPLAYIAQQSGWIVAEVGRQPWVIQDLMPTMKAVTQIDVESVMTTFFLFAVVFIGLFIAEARIMIKQIKVGPKKKEDPNNV</sequence>
<evidence type="ECO:0000256" key="9">
    <source>
        <dbReference type="ARBA" id="ARBA00022982"/>
    </source>
</evidence>
<protein>
    <submittedName>
        <fullName evidence="14">Cytochrome bd-I ubiquinol oxidase subunit 1 apoprotein</fullName>
    </submittedName>
</protein>
<dbReference type="PANTHER" id="PTHR30365:SF0">
    <property type="entry name" value="CYTOCHROME BD-I UBIQUINOL OXIDASE SUBUNIT 1"/>
    <property type="match status" value="1"/>
</dbReference>
<feature type="transmembrane region" description="Helical" evidence="13">
    <location>
        <begin position="414"/>
        <end position="436"/>
    </location>
</feature>
<evidence type="ECO:0000256" key="11">
    <source>
        <dbReference type="ARBA" id="ARBA00023004"/>
    </source>
</evidence>
<dbReference type="GO" id="GO:0019646">
    <property type="term" value="P:aerobic electron transport chain"/>
    <property type="evidence" value="ECO:0007669"/>
    <property type="project" value="InterPro"/>
</dbReference>
<feature type="transmembrane region" description="Helical" evidence="13">
    <location>
        <begin position="189"/>
        <end position="213"/>
    </location>
</feature>
<dbReference type="GO" id="GO:0020037">
    <property type="term" value="F:heme binding"/>
    <property type="evidence" value="ECO:0007669"/>
    <property type="project" value="TreeGrafter"/>
</dbReference>
<dbReference type="Proteomes" id="UP000252733">
    <property type="component" value="Unassembled WGS sequence"/>
</dbReference>
<dbReference type="GO" id="GO:0046872">
    <property type="term" value="F:metal ion binding"/>
    <property type="evidence" value="ECO:0007669"/>
    <property type="project" value="UniProtKB-UniRule"/>
</dbReference>
<proteinExistence type="inferred from homology"/>
<dbReference type="InterPro" id="IPR002585">
    <property type="entry name" value="Cyt-d_ubiquinol_oxidase_su_1"/>
</dbReference>
<keyword evidence="7 13" id="KW-0812">Transmembrane</keyword>
<dbReference type="EMBL" id="QPIZ01000009">
    <property type="protein sequence ID" value="RCW36039.1"/>
    <property type="molecule type" value="Genomic_DNA"/>
</dbReference>
<reference evidence="14 15" key="1">
    <citation type="submission" date="2018-07" db="EMBL/GenBank/DDBJ databases">
        <title>Freshwater and sediment microbial communities from various areas in North America, analyzing microbe dynamics in response to fracking.</title>
        <authorList>
            <person name="Lamendella R."/>
        </authorList>
    </citation>
    <scope>NUCLEOTIDE SEQUENCE [LARGE SCALE GENOMIC DNA]</scope>
    <source>
        <strain evidence="14 15">160A</strain>
    </source>
</reference>
<organism evidence="14 15">
    <name type="scientific">Marinilabilia salmonicolor</name>
    <dbReference type="NCBI Taxonomy" id="989"/>
    <lineage>
        <taxon>Bacteria</taxon>
        <taxon>Pseudomonadati</taxon>
        <taxon>Bacteroidota</taxon>
        <taxon>Bacteroidia</taxon>
        <taxon>Marinilabiliales</taxon>
        <taxon>Marinilabiliaceae</taxon>
        <taxon>Marinilabilia</taxon>
    </lineage>
</organism>
<feature type="transmembrane region" description="Helical" evidence="13">
    <location>
        <begin position="59"/>
        <end position="78"/>
    </location>
</feature>
<evidence type="ECO:0000256" key="7">
    <source>
        <dbReference type="ARBA" id="ARBA00022692"/>
    </source>
</evidence>
<evidence type="ECO:0000256" key="5">
    <source>
        <dbReference type="ARBA" id="ARBA00022519"/>
    </source>
</evidence>
<feature type="transmembrane region" description="Helical" evidence="13">
    <location>
        <begin position="98"/>
        <end position="122"/>
    </location>
</feature>
<feature type="transmembrane region" description="Helical" evidence="13">
    <location>
        <begin position="134"/>
        <end position="156"/>
    </location>
</feature>
<keyword evidence="10 13" id="KW-1133">Transmembrane helix</keyword>
<comment type="subcellular location">
    <subcellularLocation>
        <location evidence="1">Cell inner membrane</location>
        <topology evidence="1">Multi-pass membrane protein</topology>
    </subcellularLocation>
</comment>
<dbReference type="PANTHER" id="PTHR30365">
    <property type="entry name" value="CYTOCHROME D UBIQUINOL OXIDASE"/>
    <property type="match status" value="1"/>
</dbReference>
<dbReference type="Pfam" id="PF01654">
    <property type="entry name" value="Cyt_bd_oxida_I"/>
    <property type="match status" value="1"/>
</dbReference>
<feature type="transmembrane region" description="Helical" evidence="13">
    <location>
        <begin position="225"/>
        <end position="243"/>
    </location>
</feature>
<dbReference type="GO" id="GO:0016682">
    <property type="term" value="F:oxidoreductase activity, acting on diphenols and related substances as donors, oxygen as acceptor"/>
    <property type="evidence" value="ECO:0007669"/>
    <property type="project" value="TreeGrafter"/>
</dbReference>
<comment type="similarity">
    <text evidence="2 13">Belongs to the cytochrome ubiquinol oxidase subunit 1 family.</text>
</comment>
<evidence type="ECO:0000256" key="2">
    <source>
        <dbReference type="ARBA" id="ARBA00009819"/>
    </source>
</evidence>
<evidence type="ECO:0000256" key="1">
    <source>
        <dbReference type="ARBA" id="ARBA00004429"/>
    </source>
</evidence>